<dbReference type="AlphaFoldDB" id="A0ABC8LXW0"/>
<dbReference type="Proteomes" id="UP001642260">
    <property type="component" value="Unassembled WGS sequence"/>
</dbReference>
<dbReference type="PANTHER" id="PTHR35094:SF7">
    <property type="entry name" value="LEUCINE-RICH REPEAT EXTENSIN-LIKE PROTEIN 2"/>
    <property type="match status" value="1"/>
</dbReference>
<proteinExistence type="predicted"/>
<name>A0ABC8LXW0_ERUVS</name>
<comment type="caution">
    <text evidence="1">The sequence shown here is derived from an EMBL/GenBank/DDBJ whole genome shotgun (WGS) entry which is preliminary data.</text>
</comment>
<protein>
    <submittedName>
        <fullName evidence="1">Uncharacterized protein</fullName>
    </submittedName>
</protein>
<sequence length="101" mass="11210">MFLIVQCLTYHANSNSPLKHAETTVRDSCVNSCAQPPPPKKVYCRRSSSPPPPGNYMDVTGVPGELYRTEPDNQWGYYSSANRIKVKSLLVILIVACLVLL</sequence>
<organism evidence="1 2">
    <name type="scientific">Eruca vesicaria subsp. sativa</name>
    <name type="common">Garden rocket</name>
    <name type="synonym">Eruca sativa</name>
    <dbReference type="NCBI Taxonomy" id="29727"/>
    <lineage>
        <taxon>Eukaryota</taxon>
        <taxon>Viridiplantae</taxon>
        <taxon>Streptophyta</taxon>
        <taxon>Embryophyta</taxon>
        <taxon>Tracheophyta</taxon>
        <taxon>Spermatophyta</taxon>
        <taxon>Magnoliopsida</taxon>
        <taxon>eudicotyledons</taxon>
        <taxon>Gunneridae</taxon>
        <taxon>Pentapetalae</taxon>
        <taxon>rosids</taxon>
        <taxon>malvids</taxon>
        <taxon>Brassicales</taxon>
        <taxon>Brassicaceae</taxon>
        <taxon>Brassiceae</taxon>
        <taxon>Eruca</taxon>
    </lineage>
</organism>
<evidence type="ECO:0000313" key="2">
    <source>
        <dbReference type="Proteomes" id="UP001642260"/>
    </source>
</evidence>
<dbReference type="EMBL" id="CAKOAT010790709">
    <property type="protein sequence ID" value="CAH8388265.1"/>
    <property type="molecule type" value="Genomic_DNA"/>
</dbReference>
<reference evidence="1 2" key="1">
    <citation type="submission" date="2022-03" db="EMBL/GenBank/DDBJ databases">
        <authorList>
            <person name="Macdonald S."/>
            <person name="Ahmed S."/>
            <person name="Newling K."/>
        </authorList>
    </citation>
    <scope>NUCLEOTIDE SEQUENCE [LARGE SCALE GENOMIC DNA]</scope>
</reference>
<evidence type="ECO:0000313" key="1">
    <source>
        <dbReference type="EMBL" id="CAH8388265.1"/>
    </source>
</evidence>
<keyword evidence="2" id="KW-1185">Reference proteome</keyword>
<gene>
    <name evidence="1" type="ORF">ERUC_LOCUS40748</name>
</gene>
<accession>A0ABC8LXW0</accession>
<dbReference type="PANTHER" id="PTHR35094">
    <property type="entry name" value="LEUCINE-RICH REPEAT EXTENSIN-LIKE PROTEIN 2"/>
    <property type="match status" value="1"/>
</dbReference>